<dbReference type="PANTHER" id="PTHR43289:SF6">
    <property type="entry name" value="SERINE_THREONINE-PROTEIN KINASE NEKL-3"/>
    <property type="match status" value="1"/>
</dbReference>
<dbReference type="Pfam" id="PF00069">
    <property type="entry name" value="Pkinase"/>
    <property type="match status" value="1"/>
</dbReference>
<dbReference type="SUPFAM" id="SSF56112">
    <property type="entry name" value="Protein kinase-like (PK-like)"/>
    <property type="match status" value="1"/>
</dbReference>
<evidence type="ECO:0000259" key="5">
    <source>
        <dbReference type="PROSITE" id="PS50011"/>
    </source>
</evidence>
<sequence>MQSFVTPFAPGQVVRVIRHDARITEHIAEGFLMNIYRVQVRGLDLILKEVLEPPASDPQMRIYRRERVKAKKHINSGSWELGVQQKLQDHPHIVQAVGGHSHDRDRRRFFILMERAPFGDLRKVLHDYDGVAYETAWSFYDQIVSALGHMHRNDQVHVGVAPRNVFVFSTGVVKLGDFGNGTKAPPVLQTGVKPDELMSSEEWEDLADASRILHRMLLGRQMTPKEVAAFNRIRREEDVDNDFFEAHPEWAERMEAADVWYLRNQTMKKSNRVVPLLYGKTRRRQRDEGRARWYRDNGYAVPEELVQFL</sequence>
<dbReference type="GO" id="GO:0005524">
    <property type="term" value="F:ATP binding"/>
    <property type="evidence" value="ECO:0007669"/>
    <property type="project" value="UniProtKB-KW"/>
</dbReference>
<organism evidence="6 7">
    <name type="scientific">Steinernema carpocapsae</name>
    <name type="common">Entomopathogenic nematode</name>
    <dbReference type="NCBI Taxonomy" id="34508"/>
    <lineage>
        <taxon>Eukaryota</taxon>
        <taxon>Metazoa</taxon>
        <taxon>Ecdysozoa</taxon>
        <taxon>Nematoda</taxon>
        <taxon>Chromadorea</taxon>
        <taxon>Rhabditida</taxon>
        <taxon>Tylenchina</taxon>
        <taxon>Panagrolaimomorpha</taxon>
        <taxon>Strongyloidoidea</taxon>
        <taxon>Steinernematidae</taxon>
        <taxon>Steinernema</taxon>
    </lineage>
</organism>
<comment type="caution">
    <text evidence="6">The sequence shown here is derived from an EMBL/GenBank/DDBJ whole genome shotgun (WGS) entry which is preliminary data.</text>
</comment>
<evidence type="ECO:0000256" key="2">
    <source>
        <dbReference type="ARBA" id="ARBA00022741"/>
    </source>
</evidence>
<keyword evidence="7" id="KW-1185">Reference proteome</keyword>
<protein>
    <recommendedName>
        <fullName evidence="5">Protein kinase domain-containing protein</fullName>
    </recommendedName>
</protein>
<evidence type="ECO:0000256" key="1">
    <source>
        <dbReference type="ARBA" id="ARBA00022679"/>
    </source>
</evidence>
<feature type="domain" description="Protein kinase" evidence="5">
    <location>
        <begin position="21"/>
        <end position="309"/>
    </location>
</feature>
<name>A0A4U5PFB9_STECR</name>
<dbReference type="Gene3D" id="1.10.510.10">
    <property type="entry name" value="Transferase(Phosphotransferase) domain 1"/>
    <property type="match status" value="1"/>
</dbReference>
<proteinExistence type="predicted"/>
<evidence type="ECO:0000313" key="6">
    <source>
        <dbReference type="EMBL" id="TKR94774.1"/>
    </source>
</evidence>
<accession>A0A4U5PFB9</accession>
<keyword evidence="2" id="KW-0547">Nucleotide-binding</keyword>
<keyword evidence="3" id="KW-0418">Kinase</keyword>
<dbReference type="EMBL" id="AZBU02000002">
    <property type="protein sequence ID" value="TKR94774.1"/>
    <property type="molecule type" value="Genomic_DNA"/>
</dbReference>
<dbReference type="PROSITE" id="PS50011">
    <property type="entry name" value="PROTEIN_KINASE_DOM"/>
    <property type="match status" value="1"/>
</dbReference>
<dbReference type="SMART" id="SM00220">
    <property type="entry name" value="S_TKc"/>
    <property type="match status" value="1"/>
</dbReference>
<reference evidence="6 7" key="1">
    <citation type="journal article" date="2015" name="Genome Biol.">
        <title>Comparative genomics of Steinernema reveals deeply conserved gene regulatory networks.</title>
        <authorList>
            <person name="Dillman A.R."/>
            <person name="Macchietto M."/>
            <person name="Porter C.F."/>
            <person name="Rogers A."/>
            <person name="Williams B."/>
            <person name="Antoshechkin I."/>
            <person name="Lee M.M."/>
            <person name="Goodwin Z."/>
            <person name="Lu X."/>
            <person name="Lewis E.E."/>
            <person name="Goodrich-Blair H."/>
            <person name="Stock S.P."/>
            <person name="Adams B.J."/>
            <person name="Sternberg P.W."/>
            <person name="Mortazavi A."/>
        </authorList>
    </citation>
    <scope>NUCLEOTIDE SEQUENCE [LARGE SCALE GENOMIC DNA]</scope>
    <source>
        <strain evidence="6 7">ALL</strain>
    </source>
</reference>
<dbReference type="PANTHER" id="PTHR43289">
    <property type="entry name" value="MITOGEN-ACTIVATED PROTEIN KINASE KINASE KINASE 20-RELATED"/>
    <property type="match status" value="1"/>
</dbReference>
<dbReference type="AlphaFoldDB" id="A0A4U5PFB9"/>
<evidence type="ECO:0000313" key="7">
    <source>
        <dbReference type="Proteomes" id="UP000298663"/>
    </source>
</evidence>
<evidence type="ECO:0000256" key="4">
    <source>
        <dbReference type="ARBA" id="ARBA00022840"/>
    </source>
</evidence>
<evidence type="ECO:0000256" key="3">
    <source>
        <dbReference type="ARBA" id="ARBA00022777"/>
    </source>
</evidence>
<dbReference type="OrthoDB" id="346907at2759"/>
<dbReference type="InterPro" id="IPR011009">
    <property type="entry name" value="Kinase-like_dom_sf"/>
</dbReference>
<dbReference type="InterPro" id="IPR000719">
    <property type="entry name" value="Prot_kinase_dom"/>
</dbReference>
<dbReference type="Proteomes" id="UP000298663">
    <property type="component" value="Unassembled WGS sequence"/>
</dbReference>
<reference evidence="6 7" key="2">
    <citation type="journal article" date="2019" name="G3 (Bethesda)">
        <title>Hybrid Assembly of the Genome of the Entomopathogenic Nematode Steinernema carpocapsae Identifies the X-Chromosome.</title>
        <authorList>
            <person name="Serra L."/>
            <person name="Macchietto M."/>
            <person name="Macias-Munoz A."/>
            <person name="McGill C.J."/>
            <person name="Rodriguez I.M."/>
            <person name="Rodriguez B."/>
            <person name="Murad R."/>
            <person name="Mortazavi A."/>
        </authorList>
    </citation>
    <scope>NUCLEOTIDE SEQUENCE [LARGE SCALE GENOMIC DNA]</scope>
    <source>
        <strain evidence="6 7">ALL</strain>
    </source>
</reference>
<dbReference type="GO" id="GO:0004674">
    <property type="term" value="F:protein serine/threonine kinase activity"/>
    <property type="evidence" value="ECO:0007669"/>
    <property type="project" value="TreeGrafter"/>
</dbReference>
<keyword evidence="4" id="KW-0067">ATP-binding</keyword>
<dbReference type="STRING" id="34508.A0A4U5PFB9"/>
<gene>
    <name evidence="6" type="ORF">L596_009020</name>
</gene>
<keyword evidence="1" id="KW-0808">Transferase</keyword>